<dbReference type="STRING" id="1803665.GCA_001641335_07619"/>
<sequence>MTGNRSLGLIWRWPVLLAALSVFGLLAALIGQTGIWLPLSWIALTIPLAVATICILRSRTS</sequence>
<reference evidence="2 3" key="1">
    <citation type="submission" date="2019-06" db="EMBL/GenBank/DDBJ databases">
        <title>Genomic Encyclopedia of Type Strains, Phase IV (KMG-V): Genome sequencing to study the core and pangenomes of soil and plant-associated prokaryotes.</title>
        <authorList>
            <person name="Whitman W."/>
        </authorList>
    </citation>
    <scope>NUCLEOTIDE SEQUENCE [LARGE SCALE GENOMIC DNA]</scope>
    <source>
        <strain evidence="2 3">BR 510</strain>
    </source>
</reference>
<comment type="caution">
    <text evidence="2">The sequence shown here is derived from an EMBL/GenBank/DDBJ whole genome shotgun (WGS) entry which is preliminary data.</text>
</comment>
<evidence type="ECO:0008006" key="4">
    <source>
        <dbReference type="Google" id="ProtNLM"/>
    </source>
</evidence>
<evidence type="ECO:0000256" key="1">
    <source>
        <dbReference type="SAM" id="Phobius"/>
    </source>
</evidence>
<evidence type="ECO:0000313" key="3">
    <source>
        <dbReference type="Proteomes" id="UP000319949"/>
    </source>
</evidence>
<organism evidence="2 3">
    <name type="scientific">Bradyrhizobium stylosanthis</name>
    <dbReference type="NCBI Taxonomy" id="1803665"/>
    <lineage>
        <taxon>Bacteria</taxon>
        <taxon>Pseudomonadati</taxon>
        <taxon>Pseudomonadota</taxon>
        <taxon>Alphaproteobacteria</taxon>
        <taxon>Hyphomicrobiales</taxon>
        <taxon>Nitrobacteraceae</taxon>
        <taxon>Bradyrhizobium</taxon>
    </lineage>
</organism>
<gene>
    <name evidence="2" type="ORF">FBZ96_10973</name>
</gene>
<feature type="transmembrane region" description="Helical" evidence="1">
    <location>
        <begin position="36"/>
        <end position="56"/>
    </location>
</feature>
<keyword evidence="1" id="KW-1133">Transmembrane helix</keyword>
<dbReference type="EMBL" id="VITK01000009">
    <property type="protein sequence ID" value="TWA93623.1"/>
    <property type="molecule type" value="Genomic_DNA"/>
</dbReference>
<keyword evidence="1" id="KW-0472">Membrane</keyword>
<keyword evidence="3" id="KW-1185">Reference proteome</keyword>
<protein>
    <recommendedName>
        <fullName evidence="4">DUF4175 domain-containing protein</fullName>
    </recommendedName>
</protein>
<accession>A0A560D8X3</accession>
<dbReference type="Proteomes" id="UP000319949">
    <property type="component" value="Unassembled WGS sequence"/>
</dbReference>
<dbReference type="OrthoDB" id="7278228at2"/>
<feature type="transmembrane region" description="Helical" evidence="1">
    <location>
        <begin position="9"/>
        <end position="30"/>
    </location>
</feature>
<dbReference type="AlphaFoldDB" id="A0A560D8X3"/>
<proteinExistence type="predicted"/>
<name>A0A560D8X3_9BRAD</name>
<dbReference type="RefSeq" id="WP_063694227.1">
    <property type="nucleotide sequence ID" value="NZ_LVEM01000006.1"/>
</dbReference>
<keyword evidence="1" id="KW-0812">Transmembrane</keyword>
<evidence type="ECO:0000313" key="2">
    <source>
        <dbReference type="EMBL" id="TWA93623.1"/>
    </source>
</evidence>